<dbReference type="GO" id="GO:0005634">
    <property type="term" value="C:nucleus"/>
    <property type="evidence" value="ECO:0007669"/>
    <property type="project" value="UniProtKB-SubCell"/>
</dbReference>
<dbReference type="STRING" id="59895.A0A103YMH5"/>
<dbReference type="AlphaFoldDB" id="A0A103YMH5"/>
<name>A0A103YMH5_CYNCS</name>
<feature type="compositionally biased region" description="Basic residues" evidence="5">
    <location>
        <begin position="229"/>
        <end position="241"/>
    </location>
</feature>
<dbReference type="Proteomes" id="UP000243975">
    <property type="component" value="Unassembled WGS sequence"/>
</dbReference>
<evidence type="ECO:0000256" key="5">
    <source>
        <dbReference type="SAM" id="MobiDB-lite"/>
    </source>
</evidence>
<feature type="non-terminal residue" evidence="8">
    <location>
        <position position="1"/>
    </location>
</feature>
<dbReference type="InterPro" id="IPR009057">
    <property type="entry name" value="Homeodomain-like_sf"/>
</dbReference>
<dbReference type="Gene3D" id="1.10.10.60">
    <property type="entry name" value="Homeodomain-like"/>
    <property type="match status" value="2"/>
</dbReference>
<comment type="subcellular location">
    <subcellularLocation>
        <location evidence="1">Nucleus</location>
    </subcellularLocation>
</comment>
<dbReference type="Pfam" id="PF13921">
    <property type="entry name" value="Myb_DNA-bind_6"/>
    <property type="match status" value="1"/>
</dbReference>
<dbReference type="EMBL" id="LEKV01000025">
    <property type="protein sequence ID" value="KVI11900.1"/>
    <property type="molecule type" value="Genomic_DNA"/>
</dbReference>
<evidence type="ECO:0000259" key="6">
    <source>
        <dbReference type="PROSITE" id="PS50090"/>
    </source>
</evidence>
<dbReference type="InterPro" id="IPR050560">
    <property type="entry name" value="MYB_TF"/>
</dbReference>
<dbReference type="Gramene" id="KVI11900">
    <property type="protein sequence ID" value="KVI11900"/>
    <property type="gene ID" value="Ccrd_009676"/>
</dbReference>
<dbReference type="PANTHER" id="PTHR45614">
    <property type="entry name" value="MYB PROTEIN-RELATED"/>
    <property type="match status" value="1"/>
</dbReference>
<evidence type="ECO:0000256" key="1">
    <source>
        <dbReference type="ARBA" id="ARBA00004123"/>
    </source>
</evidence>
<feature type="compositionally biased region" description="Low complexity" evidence="5">
    <location>
        <begin position="261"/>
        <end position="275"/>
    </location>
</feature>
<feature type="domain" description="Myb-like" evidence="6">
    <location>
        <begin position="180"/>
        <end position="230"/>
    </location>
</feature>
<evidence type="ECO:0000259" key="7">
    <source>
        <dbReference type="PROSITE" id="PS51294"/>
    </source>
</evidence>
<accession>A0A103YMH5</accession>
<dbReference type="SUPFAM" id="SSF46689">
    <property type="entry name" value="Homeodomain-like"/>
    <property type="match status" value="1"/>
</dbReference>
<dbReference type="FunFam" id="1.10.10.60:FF:000010">
    <property type="entry name" value="Transcriptional activator Myb isoform A"/>
    <property type="match status" value="1"/>
</dbReference>
<reference evidence="8 9" key="1">
    <citation type="journal article" date="2016" name="Sci. Rep.">
        <title>The genome sequence of the outbreeding globe artichoke constructed de novo incorporating a phase-aware low-pass sequencing strategy of F1 progeny.</title>
        <authorList>
            <person name="Scaglione D."/>
            <person name="Reyes-Chin-Wo S."/>
            <person name="Acquadro A."/>
            <person name="Froenicke L."/>
            <person name="Portis E."/>
            <person name="Beitel C."/>
            <person name="Tirone M."/>
            <person name="Mauro R."/>
            <person name="Lo Monaco A."/>
            <person name="Mauromicale G."/>
            <person name="Faccioli P."/>
            <person name="Cattivelli L."/>
            <person name="Rieseberg L."/>
            <person name="Michelmore R."/>
            <person name="Lanteri S."/>
        </authorList>
    </citation>
    <scope>NUCLEOTIDE SEQUENCE [LARGE SCALE GENOMIC DNA]</scope>
    <source>
        <strain evidence="8">2C</strain>
    </source>
</reference>
<keyword evidence="4" id="KW-0539">Nucleus</keyword>
<dbReference type="GO" id="GO:0000981">
    <property type="term" value="F:DNA-binding transcription factor activity, RNA polymerase II-specific"/>
    <property type="evidence" value="ECO:0007669"/>
    <property type="project" value="TreeGrafter"/>
</dbReference>
<dbReference type="PANTHER" id="PTHR45614:SF279">
    <property type="entry name" value="HOMEODOMAIN-LIKE PROTEIN-RELATED"/>
    <property type="match status" value="1"/>
</dbReference>
<proteinExistence type="predicted"/>
<dbReference type="PROSITE" id="PS51294">
    <property type="entry name" value="HTH_MYB"/>
    <property type="match status" value="2"/>
</dbReference>
<dbReference type="SMART" id="SM00717">
    <property type="entry name" value="SANT"/>
    <property type="match status" value="2"/>
</dbReference>
<evidence type="ECO:0000313" key="9">
    <source>
        <dbReference type="Proteomes" id="UP000243975"/>
    </source>
</evidence>
<organism evidence="8 9">
    <name type="scientific">Cynara cardunculus var. scolymus</name>
    <name type="common">Globe artichoke</name>
    <name type="synonym">Cynara scolymus</name>
    <dbReference type="NCBI Taxonomy" id="59895"/>
    <lineage>
        <taxon>Eukaryota</taxon>
        <taxon>Viridiplantae</taxon>
        <taxon>Streptophyta</taxon>
        <taxon>Embryophyta</taxon>
        <taxon>Tracheophyta</taxon>
        <taxon>Spermatophyta</taxon>
        <taxon>Magnoliopsida</taxon>
        <taxon>eudicotyledons</taxon>
        <taxon>Gunneridae</taxon>
        <taxon>Pentapetalae</taxon>
        <taxon>asterids</taxon>
        <taxon>campanulids</taxon>
        <taxon>Asterales</taxon>
        <taxon>Asteraceae</taxon>
        <taxon>Carduoideae</taxon>
        <taxon>Cardueae</taxon>
        <taxon>Carduinae</taxon>
        <taxon>Cynara</taxon>
    </lineage>
</organism>
<keyword evidence="9" id="KW-1185">Reference proteome</keyword>
<keyword evidence="8" id="KW-0371">Homeobox</keyword>
<evidence type="ECO:0000256" key="4">
    <source>
        <dbReference type="ARBA" id="ARBA00023242"/>
    </source>
</evidence>
<evidence type="ECO:0000256" key="3">
    <source>
        <dbReference type="ARBA" id="ARBA00023125"/>
    </source>
</evidence>
<feature type="region of interest" description="Disordered" evidence="5">
    <location>
        <begin position="229"/>
        <end position="275"/>
    </location>
</feature>
<dbReference type="GO" id="GO:0000978">
    <property type="term" value="F:RNA polymerase II cis-regulatory region sequence-specific DNA binding"/>
    <property type="evidence" value="ECO:0007669"/>
    <property type="project" value="TreeGrafter"/>
</dbReference>
<sequence length="362" mass="39983">MDMGGGGGGDQDGGGYPNFTDLQTYITPSWYATAPNHFVSGQNHQHYENYNQGAFIPSNALGGSSSFNGGIGSSDDALPIDQSSDAGSMFPDGGQFLYTWNQMSSYPNIDLKNDQVISSPPEISRGSCKNFIKGQWTQEEDSKLFDLVMELGPKNWAAIAESMEGRAGKQCRERWYNHVRPDIKTDDWSESEERILIEAHEKMGNKWAEIARMIPGRTENAIKNHWNAAKRKKTLRRRRSKKNESNNGGPKSTVLRDYIRGTGSTSSSNTTNSSTTCTPVVLLPTSTSFNVTPGNFNAISTDDLSIEFESLFHEVPHSYSSDSPSLDLIQSYDDEFSFMQNLFGNSTSTVSQPKITTSNEPS</sequence>
<dbReference type="InterPro" id="IPR001005">
    <property type="entry name" value="SANT/Myb"/>
</dbReference>
<dbReference type="CDD" id="cd00167">
    <property type="entry name" value="SANT"/>
    <property type="match status" value="2"/>
</dbReference>
<evidence type="ECO:0000313" key="8">
    <source>
        <dbReference type="EMBL" id="KVI11900.1"/>
    </source>
</evidence>
<feature type="domain" description="Myb-like" evidence="6">
    <location>
        <begin position="133"/>
        <end position="179"/>
    </location>
</feature>
<feature type="domain" description="HTH myb-type" evidence="7">
    <location>
        <begin position="184"/>
        <end position="234"/>
    </location>
</feature>
<feature type="domain" description="HTH myb-type" evidence="7">
    <location>
        <begin position="129"/>
        <end position="183"/>
    </location>
</feature>
<keyword evidence="3 8" id="KW-0238">DNA-binding</keyword>
<evidence type="ECO:0000256" key="2">
    <source>
        <dbReference type="ARBA" id="ARBA00022737"/>
    </source>
</evidence>
<keyword evidence="2" id="KW-0677">Repeat</keyword>
<protein>
    <submittedName>
        <fullName evidence="8">Homeodomain-like protein</fullName>
    </submittedName>
</protein>
<dbReference type="PROSITE" id="PS50090">
    <property type="entry name" value="MYB_LIKE"/>
    <property type="match status" value="2"/>
</dbReference>
<dbReference type="InterPro" id="IPR017930">
    <property type="entry name" value="Myb_dom"/>
</dbReference>
<gene>
    <name evidence="8" type="ORF">Ccrd_009676</name>
</gene>
<comment type="caution">
    <text evidence="8">The sequence shown here is derived from an EMBL/GenBank/DDBJ whole genome shotgun (WGS) entry which is preliminary data.</text>
</comment>